<proteinExistence type="predicted"/>
<evidence type="ECO:0000313" key="3">
    <source>
        <dbReference type="Proteomes" id="UP001154282"/>
    </source>
</evidence>
<evidence type="ECO:0000313" key="2">
    <source>
        <dbReference type="EMBL" id="CAI0439003.1"/>
    </source>
</evidence>
<feature type="region of interest" description="Disordered" evidence="1">
    <location>
        <begin position="1"/>
        <end position="44"/>
    </location>
</feature>
<comment type="caution">
    <text evidence="2">The sequence shown here is derived from an EMBL/GenBank/DDBJ whole genome shotgun (WGS) entry which is preliminary data.</text>
</comment>
<feature type="compositionally biased region" description="Gly residues" evidence="1">
    <location>
        <begin position="30"/>
        <end position="44"/>
    </location>
</feature>
<protein>
    <submittedName>
        <fullName evidence="2">Uncharacterized protein</fullName>
    </submittedName>
</protein>
<sequence length="61" mass="6068">MGDGLRGDTEEVQGEGVLEGAGDSVLEPQGFGGDAGAGEAEWGGAGEWLLQELGEAVHGGR</sequence>
<dbReference type="AlphaFoldDB" id="A0AAV0M0R7"/>
<name>A0AAV0M0R7_9ROSI</name>
<evidence type="ECO:0000256" key="1">
    <source>
        <dbReference type="SAM" id="MobiDB-lite"/>
    </source>
</evidence>
<gene>
    <name evidence="2" type="ORF">LITE_LOCUS25993</name>
</gene>
<keyword evidence="3" id="KW-1185">Reference proteome</keyword>
<accession>A0AAV0M0R7</accession>
<dbReference type="EMBL" id="CAMGYJ010000006">
    <property type="protein sequence ID" value="CAI0439003.1"/>
    <property type="molecule type" value="Genomic_DNA"/>
</dbReference>
<dbReference type="Proteomes" id="UP001154282">
    <property type="component" value="Unassembled WGS sequence"/>
</dbReference>
<organism evidence="2 3">
    <name type="scientific">Linum tenue</name>
    <dbReference type="NCBI Taxonomy" id="586396"/>
    <lineage>
        <taxon>Eukaryota</taxon>
        <taxon>Viridiplantae</taxon>
        <taxon>Streptophyta</taxon>
        <taxon>Embryophyta</taxon>
        <taxon>Tracheophyta</taxon>
        <taxon>Spermatophyta</taxon>
        <taxon>Magnoliopsida</taxon>
        <taxon>eudicotyledons</taxon>
        <taxon>Gunneridae</taxon>
        <taxon>Pentapetalae</taxon>
        <taxon>rosids</taxon>
        <taxon>fabids</taxon>
        <taxon>Malpighiales</taxon>
        <taxon>Linaceae</taxon>
        <taxon>Linum</taxon>
    </lineage>
</organism>
<reference evidence="2" key="1">
    <citation type="submission" date="2022-08" db="EMBL/GenBank/DDBJ databases">
        <authorList>
            <person name="Gutierrez-Valencia J."/>
        </authorList>
    </citation>
    <scope>NUCLEOTIDE SEQUENCE</scope>
</reference>